<dbReference type="HOGENOM" id="CLU_053555_1_1_1"/>
<feature type="signal peptide" evidence="2">
    <location>
        <begin position="1"/>
        <end position="22"/>
    </location>
</feature>
<protein>
    <recommendedName>
        <fullName evidence="5">GPI anchored protein</fullName>
    </recommendedName>
</protein>
<evidence type="ECO:0000313" key="3">
    <source>
        <dbReference type="EMBL" id="EEA22045.1"/>
    </source>
</evidence>
<dbReference type="OrthoDB" id="3538998at2759"/>
<evidence type="ECO:0000256" key="2">
    <source>
        <dbReference type="SAM" id="SignalP"/>
    </source>
</evidence>
<dbReference type="PROSITE" id="PS51257">
    <property type="entry name" value="PROKAR_LIPOPROTEIN"/>
    <property type="match status" value="1"/>
</dbReference>
<dbReference type="VEuPathDB" id="FungiDB:PMAA_058250"/>
<gene>
    <name evidence="3" type="ORF">PMAA_058250</name>
</gene>
<dbReference type="PhylomeDB" id="B6QLR8"/>
<accession>B6QLR8</accession>
<dbReference type="EMBL" id="DS995903">
    <property type="protein sequence ID" value="EEA22045.1"/>
    <property type="molecule type" value="Genomic_DNA"/>
</dbReference>
<keyword evidence="4" id="KW-1185">Reference proteome</keyword>
<dbReference type="Proteomes" id="UP000001294">
    <property type="component" value="Unassembled WGS sequence"/>
</dbReference>
<sequence length="347" mass="35155">MISRTALGLTATLALFSRSAFAANATTITATGCVDSSGMSTCLNTAETKYESCMSVAGGNNEVVIACQWTQWVDQMLCYQTSCWNKIYSCEYQFLVSEYLSEQTASAKIPYYPAPDNAPGGCSCNLGEVLNNVTANVNAAGSTCSKYVNGISNDIFTCECCGWSAAVSAFYGICPGTSPDGLGYSAFDSQAANFEKFSGSCAGLTSEICAQYGIYSADNGTFLDPTALPAAGTNALSTTAGPSSLTSPPAGETITWTLASQTFTVTAAPYNARDVGGSTVTGTAAPATGSAGNGATGTATKGASGTTTTTGTILTGPVKTGAATKVKGVTEACNVGLLSLIGMAVMM</sequence>
<name>B6QLR8_TALMQ</name>
<feature type="chain" id="PRO_5002848384" description="GPI anchored protein" evidence="2">
    <location>
        <begin position="23"/>
        <end position="347"/>
    </location>
</feature>
<organism evidence="3 4">
    <name type="scientific">Talaromyces marneffei (strain ATCC 18224 / CBS 334.59 / QM 7333)</name>
    <name type="common">Penicillium marneffei</name>
    <dbReference type="NCBI Taxonomy" id="441960"/>
    <lineage>
        <taxon>Eukaryota</taxon>
        <taxon>Fungi</taxon>
        <taxon>Dikarya</taxon>
        <taxon>Ascomycota</taxon>
        <taxon>Pezizomycotina</taxon>
        <taxon>Eurotiomycetes</taxon>
        <taxon>Eurotiomycetidae</taxon>
        <taxon>Eurotiales</taxon>
        <taxon>Trichocomaceae</taxon>
        <taxon>Talaromyces</taxon>
        <taxon>Talaromyces sect. Talaromyces</taxon>
    </lineage>
</organism>
<evidence type="ECO:0000313" key="4">
    <source>
        <dbReference type="Proteomes" id="UP000001294"/>
    </source>
</evidence>
<evidence type="ECO:0000256" key="1">
    <source>
        <dbReference type="SAM" id="MobiDB-lite"/>
    </source>
</evidence>
<feature type="compositionally biased region" description="Low complexity" evidence="1">
    <location>
        <begin position="296"/>
        <end position="307"/>
    </location>
</feature>
<reference evidence="4" key="1">
    <citation type="journal article" date="2015" name="Genome Announc.">
        <title>Genome sequence of the AIDS-associated pathogen Penicillium marneffei (ATCC18224) and its near taxonomic relative Talaromyces stipitatus (ATCC10500).</title>
        <authorList>
            <person name="Nierman W.C."/>
            <person name="Fedorova-Abrams N.D."/>
            <person name="Andrianopoulos A."/>
        </authorList>
    </citation>
    <scope>NUCLEOTIDE SEQUENCE [LARGE SCALE GENOMIC DNA]</scope>
    <source>
        <strain evidence="4">ATCC 18224 / CBS 334.59 / QM 7333</strain>
    </source>
</reference>
<proteinExistence type="predicted"/>
<dbReference type="AlphaFoldDB" id="B6QLR8"/>
<keyword evidence="2" id="KW-0732">Signal</keyword>
<evidence type="ECO:0008006" key="5">
    <source>
        <dbReference type="Google" id="ProtNLM"/>
    </source>
</evidence>
<feature type="region of interest" description="Disordered" evidence="1">
    <location>
        <begin position="286"/>
        <end position="307"/>
    </location>
</feature>